<protein>
    <submittedName>
        <fullName evidence="1">Uncharacterized protein</fullName>
    </submittedName>
</protein>
<feature type="non-terminal residue" evidence="1">
    <location>
        <position position="81"/>
    </location>
</feature>
<dbReference type="EMBL" id="KV454407">
    <property type="protein sequence ID" value="ODQ67374.1"/>
    <property type="molecule type" value="Genomic_DNA"/>
</dbReference>
<evidence type="ECO:0000313" key="1">
    <source>
        <dbReference type="EMBL" id="ODQ67374.1"/>
    </source>
</evidence>
<accession>A0A1E3PQ58</accession>
<dbReference type="Proteomes" id="UP000095009">
    <property type="component" value="Unassembled WGS sequence"/>
</dbReference>
<name>A0A1E3PQ58_9ASCO</name>
<dbReference type="AlphaFoldDB" id="A0A1E3PQ58"/>
<reference evidence="1 2" key="1">
    <citation type="journal article" date="2016" name="Proc. Natl. Acad. Sci. U.S.A.">
        <title>Comparative genomics of biotechnologically important yeasts.</title>
        <authorList>
            <person name="Riley R."/>
            <person name="Haridas S."/>
            <person name="Wolfe K.H."/>
            <person name="Lopes M.R."/>
            <person name="Hittinger C.T."/>
            <person name="Goeker M."/>
            <person name="Salamov A.A."/>
            <person name="Wisecaver J.H."/>
            <person name="Long T.M."/>
            <person name="Calvey C.H."/>
            <person name="Aerts A.L."/>
            <person name="Barry K.W."/>
            <person name="Choi C."/>
            <person name="Clum A."/>
            <person name="Coughlan A.Y."/>
            <person name="Deshpande S."/>
            <person name="Douglass A.P."/>
            <person name="Hanson S.J."/>
            <person name="Klenk H.-P."/>
            <person name="LaButti K.M."/>
            <person name="Lapidus A."/>
            <person name="Lindquist E.A."/>
            <person name="Lipzen A.M."/>
            <person name="Meier-Kolthoff J.P."/>
            <person name="Ohm R.A."/>
            <person name="Otillar R.P."/>
            <person name="Pangilinan J.L."/>
            <person name="Peng Y."/>
            <person name="Rokas A."/>
            <person name="Rosa C.A."/>
            <person name="Scheuner C."/>
            <person name="Sibirny A.A."/>
            <person name="Slot J.C."/>
            <person name="Stielow J.B."/>
            <person name="Sun H."/>
            <person name="Kurtzman C.P."/>
            <person name="Blackwell M."/>
            <person name="Grigoriev I.V."/>
            <person name="Jeffries T.W."/>
        </authorList>
    </citation>
    <scope>NUCLEOTIDE SEQUENCE [LARGE SCALE GENOMIC DNA]</scope>
    <source>
        <strain evidence="1 2">DSM 6958</strain>
    </source>
</reference>
<keyword evidence="2" id="KW-1185">Reference proteome</keyword>
<dbReference type="OrthoDB" id="10265409at2759"/>
<organism evidence="1 2">
    <name type="scientific">Nadsonia fulvescens var. elongata DSM 6958</name>
    <dbReference type="NCBI Taxonomy" id="857566"/>
    <lineage>
        <taxon>Eukaryota</taxon>
        <taxon>Fungi</taxon>
        <taxon>Dikarya</taxon>
        <taxon>Ascomycota</taxon>
        <taxon>Saccharomycotina</taxon>
        <taxon>Dipodascomycetes</taxon>
        <taxon>Dipodascales</taxon>
        <taxon>Dipodascales incertae sedis</taxon>
        <taxon>Nadsonia</taxon>
    </lineage>
</organism>
<evidence type="ECO:0000313" key="2">
    <source>
        <dbReference type="Proteomes" id="UP000095009"/>
    </source>
</evidence>
<proteinExistence type="predicted"/>
<sequence>MEYMFRIECTTDEIIQNEMIFPHQLDINPTKGKTFNFNPENDGNYQNPMFVYVNFSQIKNTNYPRGYQQQSLVLVSRHKLP</sequence>
<gene>
    <name evidence="1" type="ORF">NADFUDRAFT_45494</name>
</gene>